<proteinExistence type="predicted"/>
<gene>
    <name evidence="1" type="ORF">ACFPM1_03585</name>
</gene>
<dbReference type="RefSeq" id="WP_256412369.1">
    <property type="nucleotide sequence ID" value="NZ_JANHDM010000009.1"/>
</dbReference>
<name>A0ABD5QYY8_9EURY</name>
<comment type="caution">
    <text evidence="1">The sequence shown here is derived from an EMBL/GenBank/DDBJ whole genome shotgun (WGS) entry which is preliminary data.</text>
</comment>
<accession>A0ABD5QYY8</accession>
<evidence type="ECO:0000313" key="2">
    <source>
        <dbReference type="Proteomes" id="UP001596118"/>
    </source>
</evidence>
<reference evidence="1 2" key="1">
    <citation type="journal article" date="2019" name="Int. J. Syst. Evol. Microbiol.">
        <title>The Global Catalogue of Microorganisms (GCM) 10K type strain sequencing project: providing services to taxonomists for standard genome sequencing and annotation.</title>
        <authorList>
            <consortium name="The Broad Institute Genomics Platform"/>
            <consortium name="The Broad Institute Genome Sequencing Center for Infectious Disease"/>
            <person name="Wu L."/>
            <person name="Ma J."/>
        </authorList>
    </citation>
    <scope>NUCLEOTIDE SEQUENCE [LARGE SCALE GENOMIC DNA]</scope>
    <source>
        <strain evidence="1 2">CGMCC 1.12124</strain>
    </source>
</reference>
<sequence>MSHDGWHTDGDGLSYEVQTPPAADYLSDDRICVGADGSALGYPLWTTSWFSRRRRTAIAWRSRRRRRTGSAVNAISYYEWNELLEEYFRAYDAFCPGPSFTERLADVVEAEAEVFRELFADVDTYRAAVPRSSAWHADGIDREVVDGVGSVSGGTDGT</sequence>
<keyword evidence="2" id="KW-1185">Reference proteome</keyword>
<dbReference type="EMBL" id="JBHSKY010000003">
    <property type="protein sequence ID" value="MFC5277852.1"/>
    <property type="molecule type" value="Genomic_DNA"/>
</dbReference>
<evidence type="ECO:0000313" key="1">
    <source>
        <dbReference type="EMBL" id="MFC5277852.1"/>
    </source>
</evidence>
<protein>
    <submittedName>
        <fullName evidence="1">Uncharacterized protein</fullName>
    </submittedName>
</protein>
<dbReference type="AlphaFoldDB" id="A0ABD5QYY8"/>
<dbReference type="Proteomes" id="UP001596118">
    <property type="component" value="Unassembled WGS sequence"/>
</dbReference>
<organism evidence="1 2">
    <name type="scientific">Halorubrum rubrum</name>
    <dbReference type="NCBI Taxonomy" id="1126240"/>
    <lineage>
        <taxon>Archaea</taxon>
        <taxon>Methanobacteriati</taxon>
        <taxon>Methanobacteriota</taxon>
        <taxon>Stenosarchaea group</taxon>
        <taxon>Halobacteria</taxon>
        <taxon>Halobacteriales</taxon>
        <taxon>Haloferacaceae</taxon>
        <taxon>Halorubrum</taxon>
    </lineage>
</organism>